<comment type="caution">
    <text evidence="2">The sequence shown here is derived from an EMBL/GenBank/DDBJ whole genome shotgun (WGS) entry which is preliminary data.</text>
</comment>
<dbReference type="InterPro" id="IPR010920">
    <property type="entry name" value="LSM_dom_sf"/>
</dbReference>
<evidence type="ECO:0000313" key="3">
    <source>
        <dbReference type="Proteomes" id="UP000283090"/>
    </source>
</evidence>
<gene>
    <name evidence="2" type="ORF">DFL_004574</name>
</gene>
<dbReference type="OrthoDB" id="368909at2759"/>
<dbReference type="CDD" id="cd06168">
    <property type="entry name" value="LSMD1"/>
    <property type="match status" value="1"/>
</dbReference>
<dbReference type="STRING" id="97331.A0A437A5K7"/>
<dbReference type="InterPro" id="IPR001163">
    <property type="entry name" value="Sm_dom_euk/arc"/>
</dbReference>
<evidence type="ECO:0000313" key="2">
    <source>
        <dbReference type="EMBL" id="RVD86290.1"/>
    </source>
</evidence>
<dbReference type="InterPro" id="IPR050914">
    <property type="entry name" value="snRNP_SmB/NAA38-like"/>
</dbReference>
<dbReference type="PANTHER" id="PTHR10701">
    <property type="entry name" value="SMALL NUCLEAR RIBONUCLEOPROTEIN-ASSOCIATED PROTEIN B AND N"/>
    <property type="match status" value="1"/>
</dbReference>
<dbReference type="Pfam" id="PF01423">
    <property type="entry name" value="LSM"/>
    <property type="match status" value="1"/>
</dbReference>
<reference evidence="2 3" key="1">
    <citation type="submission" date="2019-01" db="EMBL/GenBank/DDBJ databases">
        <title>Intercellular communication is required for trap formation in the nematode-trapping fungus Duddingtonia flagrans.</title>
        <authorList>
            <person name="Youssar L."/>
            <person name="Wernet V."/>
            <person name="Hensel N."/>
            <person name="Hildebrandt H.-G."/>
            <person name="Fischer R."/>
        </authorList>
    </citation>
    <scope>NUCLEOTIDE SEQUENCE [LARGE SCALE GENOMIC DNA]</scope>
    <source>
        <strain evidence="2 3">CBS H-5679</strain>
    </source>
</reference>
<dbReference type="Proteomes" id="UP000283090">
    <property type="component" value="Unassembled WGS sequence"/>
</dbReference>
<sequence length="100" mass="11053">MDPSVAPDALLHSFITKTLRVTTNDTRMFVGELKCTDRDANLILARTHEYRLPKFNLEEVGRKVDLTSRYLGLVVVMGVDISRIEVEESGRGGGGDGMEA</sequence>
<dbReference type="RefSeq" id="XP_067491834.1">
    <property type="nucleotide sequence ID" value="XM_067633690.1"/>
</dbReference>
<accession>A0A437A5K7</accession>
<dbReference type="AlphaFoldDB" id="A0A437A5K7"/>
<dbReference type="EMBL" id="SAEB01000006">
    <property type="protein sequence ID" value="RVD86290.1"/>
    <property type="molecule type" value="Genomic_DNA"/>
</dbReference>
<dbReference type="GeneID" id="93586885"/>
<dbReference type="GO" id="GO:0031417">
    <property type="term" value="C:NatC complex"/>
    <property type="evidence" value="ECO:0007669"/>
    <property type="project" value="InterPro"/>
</dbReference>
<name>A0A437A5K7_ARTFL</name>
<dbReference type="SUPFAM" id="SSF50182">
    <property type="entry name" value="Sm-like ribonucleoproteins"/>
    <property type="match status" value="1"/>
</dbReference>
<dbReference type="SMART" id="SM00651">
    <property type="entry name" value="Sm"/>
    <property type="match status" value="1"/>
</dbReference>
<dbReference type="InterPro" id="IPR034110">
    <property type="entry name" value="LSMD1_Sm"/>
</dbReference>
<protein>
    <recommendedName>
        <fullName evidence="1">Sm domain-containing protein</fullName>
    </recommendedName>
</protein>
<evidence type="ECO:0000259" key="1">
    <source>
        <dbReference type="SMART" id="SM00651"/>
    </source>
</evidence>
<dbReference type="Gene3D" id="2.30.30.100">
    <property type="match status" value="1"/>
</dbReference>
<organism evidence="2 3">
    <name type="scientific">Arthrobotrys flagrans</name>
    <name type="common">Nematode-trapping fungus</name>
    <name type="synonym">Trichothecium flagrans</name>
    <dbReference type="NCBI Taxonomy" id="97331"/>
    <lineage>
        <taxon>Eukaryota</taxon>
        <taxon>Fungi</taxon>
        <taxon>Dikarya</taxon>
        <taxon>Ascomycota</taxon>
        <taxon>Pezizomycotina</taxon>
        <taxon>Orbiliomycetes</taxon>
        <taxon>Orbiliales</taxon>
        <taxon>Orbiliaceae</taxon>
        <taxon>Arthrobotrys</taxon>
    </lineage>
</organism>
<feature type="domain" description="Sm" evidence="1">
    <location>
        <begin position="9"/>
        <end position="86"/>
    </location>
</feature>
<dbReference type="VEuPathDB" id="FungiDB:DFL_004574"/>
<dbReference type="PANTHER" id="PTHR10701:SF5">
    <property type="entry name" value="N-ALPHA-ACETYLTRANSFERASE 38, NATC AUXILIARY SUBUNIT"/>
    <property type="match status" value="1"/>
</dbReference>
<keyword evidence="3" id="KW-1185">Reference proteome</keyword>
<proteinExistence type="predicted"/>